<reference evidence="2 3" key="1">
    <citation type="submission" date="2024-05" db="EMBL/GenBank/DDBJ databases">
        <title>Genome sequencing and assembly of Indian major carp, Cirrhinus mrigala (Hamilton, 1822).</title>
        <authorList>
            <person name="Mohindra V."/>
            <person name="Chowdhury L.M."/>
            <person name="Lal K."/>
            <person name="Jena J.K."/>
        </authorList>
    </citation>
    <scope>NUCLEOTIDE SEQUENCE [LARGE SCALE GENOMIC DNA]</scope>
    <source>
        <strain evidence="2">CM1030</strain>
        <tissue evidence="2">Blood</tissue>
    </source>
</reference>
<dbReference type="PANTHER" id="PTHR45703:SF32">
    <property type="entry name" value="DYNEINS HEAVY CHAIN"/>
    <property type="match status" value="1"/>
</dbReference>
<sequence length="88" mass="10175">VASPATVSRCGMVYNDYSDLTWKPYVQSWMEKRQKAEMNHLKQLFDRYIDKTLTFKKTHCKELVPITELNGVASLCRLYDSLATPENG</sequence>
<dbReference type="Gene3D" id="3.40.50.300">
    <property type="entry name" value="P-loop containing nucleotide triphosphate hydrolases"/>
    <property type="match status" value="1"/>
</dbReference>
<keyword evidence="3" id="KW-1185">Reference proteome</keyword>
<proteinExistence type="predicted"/>
<evidence type="ECO:0000259" key="1">
    <source>
        <dbReference type="Pfam" id="PF17852"/>
    </source>
</evidence>
<dbReference type="InterPro" id="IPR026983">
    <property type="entry name" value="DHC"/>
</dbReference>
<dbReference type="InterPro" id="IPR041466">
    <property type="entry name" value="Dynein_AAA5_ext"/>
</dbReference>
<name>A0ABD0QRM2_CIRMR</name>
<feature type="non-terminal residue" evidence="2">
    <location>
        <position position="88"/>
    </location>
</feature>
<protein>
    <recommendedName>
        <fullName evidence="1">Dynein heavy chain AAA 5 extension domain-containing protein</fullName>
    </recommendedName>
</protein>
<dbReference type="EMBL" id="JAMKFB020000007">
    <property type="protein sequence ID" value="KAL0188373.1"/>
    <property type="molecule type" value="Genomic_DNA"/>
</dbReference>
<gene>
    <name evidence="2" type="ORF">M9458_015472</name>
</gene>
<dbReference type="InterPro" id="IPR027417">
    <property type="entry name" value="P-loop_NTPase"/>
</dbReference>
<dbReference type="Pfam" id="PF17852">
    <property type="entry name" value="Dynein_AAA_lid"/>
    <property type="match status" value="1"/>
</dbReference>
<feature type="non-terminal residue" evidence="2">
    <location>
        <position position="1"/>
    </location>
</feature>
<evidence type="ECO:0000313" key="3">
    <source>
        <dbReference type="Proteomes" id="UP001529510"/>
    </source>
</evidence>
<feature type="domain" description="Dynein heavy chain AAA 5 extension" evidence="1">
    <location>
        <begin position="41"/>
        <end position="85"/>
    </location>
</feature>
<dbReference type="PANTHER" id="PTHR45703">
    <property type="entry name" value="DYNEIN HEAVY CHAIN"/>
    <property type="match status" value="1"/>
</dbReference>
<evidence type="ECO:0000313" key="2">
    <source>
        <dbReference type="EMBL" id="KAL0188373.1"/>
    </source>
</evidence>
<dbReference type="AlphaFoldDB" id="A0ABD0QRM2"/>
<dbReference type="Proteomes" id="UP001529510">
    <property type="component" value="Unassembled WGS sequence"/>
</dbReference>
<accession>A0ABD0QRM2</accession>
<organism evidence="2 3">
    <name type="scientific">Cirrhinus mrigala</name>
    <name type="common">Mrigala</name>
    <dbReference type="NCBI Taxonomy" id="683832"/>
    <lineage>
        <taxon>Eukaryota</taxon>
        <taxon>Metazoa</taxon>
        <taxon>Chordata</taxon>
        <taxon>Craniata</taxon>
        <taxon>Vertebrata</taxon>
        <taxon>Euteleostomi</taxon>
        <taxon>Actinopterygii</taxon>
        <taxon>Neopterygii</taxon>
        <taxon>Teleostei</taxon>
        <taxon>Ostariophysi</taxon>
        <taxon>Cypriniformes</taxon>
        <taxon>Cyprinidae</taxon>
        <taxon>Labeoninae</taxon>
        <taxon>Labeonini</taxon>
        <taxon>Cirrhinus</taxon>
    </lineage>
</organism>
<comment type="caution">
    <text evidence="2">The sequence shown here is derived from an EMBL/GenBank/DDBJ whole genome shotgun (WGS) entry which is preliminary data.</text>
</comment>